<dbReference type="InterPro" id="IPR050731">
    <property type="entry name" value="HRD1_E3_ubiq-ligases"/>
</dbReference>
<feature type="transmembrane region" description="Helical" evidence="17">
    <location>
        <begin position="172"/>
        <end position="195"/>
    </location>
</feature>
<comment type="pathway">
    <text evidence="3">Protein modification; protein ubiquitination.</text>
</comment>
<dbReference type="GO" id="GO:0036503">
    <property type="term" value="P:ERAD pathway"/>
    <property type="evidence" value="ECO:0007669"/>
    <property type="project" value="TreeGrafter"/>
</dbReference>
<evidence type="ECO:0000256" key="7">
    <source>
        <dbReference type="ARBA" id="ARBA00022692"/>
    </source>
</evidence>
<keyword evidence="9 15" id="KW-0863">Zinc-finger</keyword>
<evidence type="ECO:0000256" key="2">
    <source>
        <dbReference type="ARBA" id="ARBA00004477"/>
    </source>
</evidence>
<keyword evidence="14 17" id="KW-0472">Membrane</keyword>
<evidence type="ECO:0000256" key="8">
    <source>
        <dbReference type="ARBA" id="ARBA00022723"/>
    </source>
</evidence>
<evidence type="ECO:0000256" key="9">
    <source>
        <dbReference type="ARBA" id="ARBA00022771"/>
    </source>
</evidence>
<evidence type="ECO:0000256" key="6">
    <source>
        <dbReference type="ARBA" id="ARBA00022679"/>
    </source>
</evidence>
<evidence type="ECO:0000256" key="13">
    <source>
        <dbReference type="ARBA" id="ARBA00022989"/>
    </source>
</evidence>
<feature type="compositionally biased region" description="Low complexity" evidence="16">
    <location>
        <begin position="814"/>
        <end position="827"/>
    </location>
</feature>
<comment type="similarity">
    <text evidence="4">Belongs to the HRD1 family.</text>
</comment>
<keyword evidence="6" id="KW-0808">Transferase</keyword>
<dbReference type="InterPro" id="IPR013083">
    <property type="entry name" value="Znf_RING/FYVE/PHD"/>
</dbReference>
<dbReference type="Pfam" id="PF13639">
    <property type="entry name" value="zf-RING_2"/>
    <property type="match status" value="1"/>
</dbReference>
<dbReference type="SMART" id="SM00184">
    <property type="entry name" value="RING"/>
    <property type="match status" value="1"/>
</dbReference>
<dbReference type="SUPFAM" id="SSF57850">
    <property type="entry name" value="RING/U-box"/>
    <property type="match status" value="1"/>
</dbReference>
<keyword evidence="13 17" id="KW-1133">Transmembrane helix</keyword>
<dbReference type="GO" id="GO:0008270">
    <property type="term" value="F:zinc ion binding"/>
    <property type="evidence" value="ECO:0007669"/>
    <property type="project" value="UniProtKB-KW"/>
</dbReference>
<evidence type="ECO:0000256" key="11">
    <source>
        <dbReference type="ARBA" id="ARBA00022824"/>
    </source>
</evidence>
<evidence type="ECO:0000256" key="1">
    <source>
        <dbReference type="ARBA" id="ARBA00000900"/>
    </source>
</evidence>
<dbReference type="OrthoDB" id="7759664at2759"/>
<evidence type="ECO:0000259" key="18">
    <source>
        <dbReference type="PROSITE" id="PS50089"/>
    </source>
</evidence>
<evidence type="ECO:0000256" key="14">
    <source>
        <dbReference type="ARBA" id="ARBA00023136"/>
    </source>
</evidence>
<dbReference type="EMBL" id="ML121531">
    <property type="protein sequence ID" value="RPB27544.1"/>
    <property type="molecule type" value="Genomic_DNA"/>
</dbReference>
<dbReference type="Gene3D" id="3.30.40.10">
    <property type="entry name" value="Zinc/RING finger domain, C3HC4 (zinc finger)"/>
    <property type="match status" value="1"/>
</dbReference>
<dbReference type="GO" id="GO:0061630">
    <property type="term" value="F:ubiquitin protein ligase activity"/>
    <property type="evidence" value="ECO:0007669"/>
    <property type="project" value="UniProtKB-EC"/>
</dbReference>
<comment type="catalytic activity">
    <reaction evidence="1">
        <text>S-ubiquitinyl-[E2 ubiquitin-conjugating enzyme]-L-cysteine + [acceptor protein]-L-lysine = [E2 ubiquitin-conjugating enzyme]-L-cysteine + N(6)-ubiquitinyl-[acceptor protein]-L-lysine.</text>
        <dbReference type="EC" id="2.3.2.27"/>
    </reaction>
</comment>
<keyword evidence="8" id="KW-0479">Metal-binding</keyword>
<feature type="transmembrane region" description="Helical" evidence="17">
    <location>
        <begin position="100"/>
        <end position="118"/>
    </location>
</feature>
<keyword evidence="7 17" id="KW-0812">Transmembrane</keyword>
<feature type="region of interest" description="Disordered" evidence="16">
    <location>
        <begin position="402"/>
        <end position="452"/>
    </location>
</feature>
<feature type="region of interest" description="Disordered" evidence="16">
    <location>
        <begin position="516"/>
        <end position="537"/>
    </location>
</feature>
<feature type="compositionally biased region" description="Basic and acidic residues" evidence="16">
    <location>
        <begin position="842"/>
        <end position="853"/>
    </location>
</feature>
<keyword evidence="10" id="KW-0833">Ubl conjugation pathway</keyword>
<dbReference type="InterPro" id="IPR058051">
    <property type="entry name" value="Znf_RING_synoviolin"/>
</dbReference>
<feature type="compositionally biased region" description="Low complexity" evidence="16">
    <location>
        <begin position="412"/>
        <end position="424"/>
    </location>
</feature>
<evidence type="ECO:0000256" key="4">
    <source>
        <dbReference type="ARBA" id="ARBA00010089"/>
    </source>
</evidence>
<evidence type="ECO:0000256" key="17">
    <source>
        <dbReference type="SAM" id="Phobius"/>
    </source>
</evidence>
<keyword evidence="20" id="KW-1185">Reference proteome</keyword>
<evidence type="ECO:0000256" key="5">
    <source>
        <dbReference type="ARBA" id="ARBA00012483"/>
    </source>
</evidence>
<feature type="compositionally biased region" description="Polar residues" evidence="16">
    <location>
        <begin position="518"/>
        <end position="537"/>
    </location>
</feature>
<sequence>MRLAVYGIVSTLAAMGVVISAFAQRANFYSATVYLAQSNACLMILTNFSLLCSLILAHILQRILYGPLRDLEVESLYEKAWYAVTETCLAMTIFRDEWNVGFVLCFAGLLFAKGFCWLSSGRVEMMEQTPPANPRLFHIRLVASLLLLIGSDIAMVYYAVSDVLEAGKPGMMVMFAFEFTILLITALSTAGRYGLIMSEKFIVHKQANVRRLAREAERAVAAAAQGPDRGGGAMQAEAQEDQEPELVWEEKGTWMFYLELGTDFLKLLTYLAFFFIVLTFYGLPLHIIRDVYITLRSFISRIRDFIRYRRATNDMNIRYPDATVEEVERENVCIICREEMRPFIPAQDNQGPQGIHTAAQAQSRQRMRPKKLPCGHILHFSCLRSWLERQQRCPTCRRPVLETTPNIADPNAPQQGGAQQQLGAREGNPGPGVPAPEIGQQNPTRRQQENQQETLEALGGGVEAVLSQQMENTGTSGLTNLRGLHIQCLELERRLRRELEAVEALNTTIGNARDLRSRVSQARQQQPVTEATTATTSANMETPTITASQSTQPGLQGIQIPPGWQMIPLTPVGVGATSAAPSESNTPGSANIATTSPPYRATVGTFPASLADVRRRRFGRGDVRNYNATLRDYHAGQSPGLEMPENEGELSGNSSLTQSILQHDMFHRPQLSGSSDMQRRFRDLLQDSFALDESTALMNSAGRELELAPSHSRILAESGNLENLGEEYINQAEREMTSAFRDRRAVLALVHRILDESQQVLGERRIQLADVTVPHDLTATSQATQETHVARSSPALNAPNAAESQAEAMTPVESSSLSALQSVGSSSTPSPQKETVEEVPAEEDRVVSSDKGKGRAIGVEAASDK</sequence>
<evidence type="ECO:0000313" key="19">
    <source>
        <dbReference type="EMBL" id="RPB27544.1"/>
    </source>
</evidence>
<dbReference type="InterPro" id="IPR057992">
    <property type="entry name" value="TPR_SYVN1_N"/>
</dbReference>
<dbReference type="InterPro" id="IPR001841">
    <property type="entry name" value="Znf_RING"/>
</dbReference>
<keyword evidence="12" id="KW-0862">Zinc</keyword>
<dbReference type="CDD" id="cd16479">
    <property type="entry name" value="RING-H2_synoviolin"/>
    <property type="match status" value="1"/>
</dbReference>
<proteinExistence type="inferred from homology"/>
<evidence type="ECO:0000256" key="3">
    <source>
        <dbReference type="ARBA" id="ARBA00004906"/>
    </source>
</evidence>
<dbReference type="EC" id="2.3.2.27" evidence="5"/>
<feature type="region of interest" description="Disordered" evidence="16">
    <location>
        <begin position="345"/>
        <end position="368"/>
    </location>
</feature>
<dbReference type="STRING" id="1051890.A0A3N4LXC1"/>
<dbReference type="PANTHER" id="PTHR22763:SF184">
    <property type="entry name" value="E3 UBIQUITIN-PROTEIN LIGASE SYNOVIOLIN"/>
    <property type="match status" value="1"/>
</dbReference>
<gene>
    <name evidence="19" type="ORF">L211DRAFT_553449</name>
</gene>
<protein>
    <recommendedName>
        <fullName evidence="5">RING-type E3 ubiquitin transferase</fullName>
        <ecNumber evidence="5">2.3.2.27</ecNumber>
    </recommendedName>
</protein>
<feature type="region of interest" description="Disordered" evidence="16">
    <location>
        <begin position="634"/>
        <end position="654"/>
    </location>
</feature>
<evidence type="ECO:0000256" key="12">
    <source>
        <dbReference type="ARBA" id="ARBA00022833"/>
    </source>
</evidence>
<feature type="transmembrane region" description="Helical" evidence="17">
    <location>
        <begin position="33"/>
        <end position="56"/>
    </location>
</feature>
<dbReference type="Pfam" id="PF25563">
    <property type="entry name" value="TPR_SYVN1_N"/>
    <property type="match status" value="1"/>
</dbReference>
<feature type="transmembrane region" description="Helical" evidence="17">
    <location>
        <begin position="139"/>
        <end position="160"/>
    </location>
</feature>
<evidence type="ECO:0000313" key="20">
    <source>
        <dbReference type="Proteomes" id="UP000267821"/>
    </source>
</evidence>
<reference evidence="19 20" key="1">
    <citation type="journal article" date="2018" name="Nat. Ecol. Evol.">
        <title>Pezizomycetes genomes reveal the molecular basis of ectomycorrhizal truffle lifestyle.</title>
        <authorList>
            <person name="Murat C."/>
            <person name="Payen T."/>
            <person name="Noel B."/>
            <person name="Kuo A."/>
            <person name="Morin E."/>
            <person name="Chen J."/>
            <person name="Kohler A."/>
            <person name="Krizsan K."/>
            <person name="Balestrini R."/>
            <person name="Da Silva C."/>
            <person name="Montanini B."/>
            <person name="Hainaut M."/>
            <person name="Levati E."/>
            <person name="Barry K.W."/>
            <person name="Belfiori B."/>
            <person name="Cichocki N."/>
            <person name="Clum A."/>
            <person name="Dockter R.B."/>
            <person name="Fauchery L."/>
            <person name="Guy J."/>
            <person name="Iotti M."/>
            <person name="Le Tacon F."/>
            <person name="Lindquist E.A."/>
            <person name="Lipzen A."/>
            <person name="Malagnac F."/>
            <person name="Mello A."/>
            <person name="Molinier V."/>
            <person name="Miyauchi S."/>
            <person name="Poulain J."/>
            <person name="Riccioni C."/>
            <person name="Rubini A."/>
            <person name="Sitrit Y."/>
            <person name="Splivallo R."/>
            <person name="Traeger S."/>
            <person name="Wang M."/>
            <person name="Zifcakova L."/>
            <person name="Wipf D."/>
            <person name="Zambonelli A."/>
            <person name="Paolocci F."/>
            <person name="Nowrousian M."/>
            <person name="Ottonello S."/>
            <person name="Baldrian P."/>
            <person name="Spatafora J.W."/>
            <person name="Henrissat B."/>
            <person name="Nagy L.G."/>
            <person name="Aury J.M."/>
            <person name="Wincker P."/>
            <person name="Grigoriev I.V."/>
            <person name="Bonfante P."/>
            <person name="Martin F.M."/>
        </authorList>
    </citation>
    <scope>NUCLEOTIDE SEQUENCE [LARGE SCALE GENOMIC DNA]</scope>
    <source>
        <strain evidence="19 20">ATCC MYA-4762</strain>
    </source>
</reference>
<dbReference type="PANTHER" id="PTHR22763">
    <property type="entry name" value="RING ZINC FINGER PROTEIN"/>
    <property type="match status" value="1"/>
</dbReference>
<name>A0A3N4LXC1_9PEZI</name>
<feature type="compositionally biased region" description="Polar residues" evidence="16">
    <location>
        <begin position="579"/>
        <end position="596"/>
    </location>
</feature>
<feature type="region of interest" description="Disordered" evidence="16">
    <location>
        <begin position="575"/>
        <end position="596"/>
    </location>
</feature>
<feature type="compositionally biased region" description="Polar residues" evidence="16">
    <location>
        <begin position="439"/>
        <end position="452"/>
    </location>
</feature>
<dbReference type="GO" id="GO:0005789">
    <property type="term" value="C:endoplasmic reticulum membrane"/>
    <property type="evidence" value="ECO:0007669"/>
    <property type="project" value="UniProtKB-SubCell"/>
</dbReference>
<feature type="domain" description="RING-type" evidence="18">
    <location>
        <begin position="333"/>
        <end position="397"/>
    </location>
</feature>
<evidence type="ECO:0000256" key="10">
    <source>
        <dbReference type="ARBA" id="ARBA00022786"/>
    </source>
</evidence>
<dbReference type="AlphaFoldDB" id="A0A3N4LXC1"/>
<dbReference type="Proteomes" id="UP000267821">
    <property type="component" value="Unassembled WGS sequence"/>
</dbReference>
<feature type="transmembrane region" description="Helical" evidence="17">
    <location>
        <begin position="264"/>
        <end position="283"/>
    </location>
</feature>
<dbReference type="PROSITE" id="PS50089">
    <property type="entry name" value="ZF_RING_2"/>
    <property type="match status" value="1"/>
</dbReference>
<dbReference type="GO" id="GO:0043161">
    <property type="term" value="P:proteasome-mediated ubiquitin-dependent protein catabolic process"/>
    <property type="evidence" value="ECO:0007669"/>
    <property type="project" value="TreeGrafter"/>
</dbReference>
<dbReference type="InParanoid" id="A0A3N4LXC1"/>
<feature type="region of interest" description="Disordered" evidence="16">
    <location>
        <begin position="780"/>
        <end position="865"/>
    </location>
</feature>
<organism evidence="19 20">
    <name type="scientific">Terfezia boudieri ATCC MYA-4762</name>
    <dbReference type="NCBI Taxonomy" id="1051890"/>
    <lineage>
        <taxon>Eukaryota</taxon>
        <taxon>Fungi</taxon>
        <taxon>Dikarya</taxon>
        <taxon>Ascomycota</taxon>
        <taxon>Pezizomycotina</taxon>
        <taxon>Pezizomycetes</taxon>
        <taxon>Pezizales</taxon>
        <taxon>Pezizaceae</taxon>
        <taxon>Terfezia</taxon>
    </lineage>
</organism>
<accession>A0A3N4LXC1</accession>
<comment type="subcellular location">
    <subcellularLocation>
        <location evidence="2">Endoplasmic reticulum membrane</location>
        <topology evidence="2">Multi-pass membrane protein</topology>
    </subcellularLocation>
</comment>
<keyword evidence="11" id="KW-0256">Endoplasmic reticulum</keyword>
<evidence type="ECO:0000256" key="16">
    <source>
        <dbReference type="SAM" id="MobiDB-lite"/>
    </source>
</evidence>
<evidence type="ECO:0000256" key="15">
    <source>
        <dbReference type="PROSITE-ProRule" id="PRU00175"/>
    </source>
</evidence>